<keyword evidence="9 11" id="KW-0472">Membrane</keyword>
<dbReference type="InterPro" id="IPR018000">
    <property type="entry name" value="Neurotransmitter_ion_chnl_CS"/>
</dbReference>
<name>A0ABP1RFS8_9HEXA</name>
<keyword evidence="12" id="KW-0175">Coiled coil</keyword>
<evidence type="ECO:0000256" key="11">
    <source>
        <dbReference type="RuleBase" id="RU000687"/>
    </source>
</evidence>
<dbReference type="PRINTS" id="PR00252">
    <property type="entry name" value="NRIONCHANNEL"/>
</dbReference>
<evidence type="ECO:0000256" key="7">
    <source>
        <dbReference type="ARBA" id="ARBA00022989"/>
    </source>
</evidence>
<feature type="signal peptide" evidence="11">
    <location>
        <begin position="1"/>
        <end position="20"/>
    </location>
</feature>
<keyword evidence="10 11" id="KW-0407">Ion channel</keyword>
<evidence type="ECO:0000313" key="15">
    <source>
        <dbReference type="EMBL" id="CAL8126770.1"/>
    </source>
</evidence>
<dbReference type="InterPro" id="IPR006202">
    <property type="entry name" value="Neur_chan_lig-bd"/>
</dbReference>
<dbReference type="EMBL" id="CAXLJM020000072">
    <property type="protein sequence ID" value="CAL8126770.1"/>
    <property type="molecule type" value="Genomic_DNA"/>
</dbReference>
<dbReference type="Proteomes" id="UP001642540">
    <property type="component" value="Unassembled WGS sequence"/>
</dbReference>
<evidence type="ECO:0000256" key="10">
    <source>
        <dbReference type="ARBA" id="ARBA00023303"/>
    </source>
</evidence>
<dbReference type="PRINTS" id="PR00253">
    <property type="entry name" value="GABAARECEPTR"/>
</dbReference>
<dbReference type="InterPro" id="IPR006201">
    <property type="entry name" value="Neur_channel"/>
</dbReference>
<feature type="transmembrane region" description="Helical" evidence="11">
    <location>
        <begin position="401"/>
        <end position="420"/>
    </location>
</feature>
<evidence type="ECO:0000256" key="4">
    <source>
        <dbReference type="ARBA" id="ARBA00022475"/>
    </source>
</evidence>
<evidence type="ECO:0000259" key="13">
    <source>
        <dbReference type="Pfam" id="PF02931"/>
    </source>
</evidence>
<keyword evidence="8 11" id="KW-0406">Ion transport</keyword>
<sequence length="430" mass="49692">MHSNFVYLLLSFAVFRFTNSSHSQYNQYLTTVATDLTTEETDSTLIPDYEDVNAKPKKKQILDTVLHENNYDPTIRPPGVNGSGPVEVKIGVYLRSIGNVDDIKMQYSVQMTLWQEWVDSRLKYEHIQSNIKYLQLVTSQKVWMPDIFFRNEKSGYLHELMVPNLYTRLFPDGKILQSYRVSMVLSCPMNLKAYPLDVQACPISMVSYGWTVRDLLLSWSNDTPIKLASEFTTPRFRLKEFYNTICTNIVPTGTYSCLLLQIKFAREFGFYLIQIYFPCSMLVIVSWVSFWLEPTAVEARVSLGVTTILTIVTQTYGINQSAPPASYAKALDVWTAFCMGMVFAALLEFASVNYVCHVQWVKVKRQLAEQKKDKEEIQNEEAKLLSQSLIKGKRIDRISRIVFPIIFTTFNAVYWYYYLVQNYESSTQSN</sequence>
<evidence type="ECO:0008006" key="17">
    <source>
        <dbReference type="Google" id="ProtNLM"/>
    </source>
</evidence>
<comment type="similarity">
    <text evidence="11">Belongs to the ligand-gated ion channel (TC 1.A.9) family.</text>
</comment>
<keyword evidence="3 11" id="KW-0813">Transport</keyword>
<accession>A0ABP1RFS8</accession>
<gene>
    <name evidence="15" type="ORF">ODALV1_LOCUS21543</name>
</gene>
<feature type="domain" description="Neurotransmitter-gated ion-channel transmembrane" evidence="14">
    <location>
        <begin position="275"/>
        <end position="367"/>
    </location>
</feature>
<evidence type="ECO:0000256" key="3">
    <source>
        <dbReference type="ARBA" id="ARBA00022448"/>
    </source>
</evidence>
<dbReference type="PANTHER" id="PTHR18945">
    <property type="entry name" value="NEUROTRANSMITTER GATED ION CHANNEL"/>
    <property type="match status" value="1"/>
</dbReference>
<dbReference type="Gene3D" id="2.70.170.10">
    <property type="entry name" value="Neurotransmitter-gated ion-channel ligand-binding domain"/>
    <property type="match status" value="1"/>
</dbReference>
<dbReference type="PROSITE" id="PS00236">
    <property type="entry name" value="NEUROTR_ION_CHANNEL"/>
    <property type="match status" value="1"/>
</dbReference>
<feature type="domain" description="Neurotransmitter-gated ion-channel ligand-binding" evidence="13">
    <location>
        <begin position="59"/>
        <end position="258"/>
    </location>
</feature>
<feature type="transmembrane region" description="Helical" evidence="11">
    <location>
        <begin position="333"/>
        <end position="356"/>
    </location>
</feature>
<dbReference type="NCBIfam" id="TIGR00860">
    <property type="entry name" value="LIC"/>
    <property type="match status" value="1"/>
</dbReference>
<feature type="chain" id="PRO_5045013234" description="Glutamate-gated chloride channel" evidence="11">
    <location>
        <begin position="21"/>
        <end position="430"/>
    </location>
</feature>
<evidence type="ECO:0000256" key="12">
    <source>
        <dbReference type="SAM" id="Coils"/>
    </source>
</evidence>
<reference evidence="15 16" key="1">
    <citation type="submission" date="2024-08" db="EMBL/GenBank/DDBJ databases">
        <authorList>
            <person name="Cucini C."/>
            <person name="Frati F."/>
        </authorList>
    </citation>
    <scope>NUCLEOTIDE SEQUENCE [LARGE SCALE GENOMIC DNA]</scope>
</reference>
<comment type="subcellular location">
    <subcellularLocation>
        <location evidence="2">Cell membrane</location>
    </subcellularLocation>
    <subcellularLocation>
        <location evidence="1">Membrane</location>
        <topology evidence="1">Multi-pass membrane protein</topology>
    </subcellularLocation>
</comment>
<dbReference type="InterPro" id="IPR006029">
    <property type="entry name" value="Neurotrans-gated_channel_TM"/>
</dbReference>
<dbReference type="InterPro" id="IPR036719">
    <property type="entry name" value="Neuro-gated_channel_TM_sf"/>
</dbReference>
<dbReference type="InterPro" id="IPR038050">
    <property type="entry name" value="Neuro_actylchol_rec"/>
</dbReference>
<dbReference type="InterPro" id="IPR006028">
    <property type="entry name" value="GABAA/Glycine_rcpt"/>
</dbReference>
<organism evidence="15 16">
    <name type="scientific">Orchesella dallaii</name>
    <dbReference type="NCBI Taxonomy" id="48710"/>
    <lineage>
        <taxon>Eukaryota</taxon>
        <taxon>Metazoa</taxon>
        <taxon>Ecdysozoa</taxon>
        <taxon>Arthropoda</taxon>
        <taxon>Hexapoda</taxon>
        <taxon>Collembola</taxon>
        <taxon>Entomobryomorpha</taxon>
        <taxon>Entomobryoidea</taxon>
        <taxon>Orchesellidae</taxon>
        <taxon>Orchesellinae</taxon>
        <taxon>Orchesella</taxon>
    </lineage>
</organism>
<dbReference type="Gene3D" id="1.20.58.390">
    <property type="entry name" value="Neurotransmitter-gated ion-channel transmembrane domain"/>
    <property type="match status" value="1"/>
</dbReference>
<feature type="transmembrane region" description="Helical" evidence="11">
    <location>
        <begin position="299"/>
        <end position="318"/>
    </location>
</feature>
<dbReference type="Pfam" id="PF02931">
    <property type="entry name" value="Neur_chan_LBD"/>
    <property type="match status" value="1"/>
</dbReference>
<keyword evidence="16" id="KW-1185">Reference proteome</keyword>
<evidence type="ECO:0000256" key="6">
    <source>
        <dbReference type="ARBA" id="ARBA00022729"/>
    </source>
</evidence>
<protein>
    <recommendedName>
        <fullName evidence="17">Glutamate-gated chloride channel</fullName>
    </recommendedName>
</protein>
<dbReference type="InterPro" id="IPR036734">
    <property type="entry name" value="Neur_chan_lig-bd_sf"/>
</dbReference>
<evidence type="ECO:0000256" key="9">
    <source>
        <dbReference type="ARBA" id="ARBA00023136"/>
    </source>
</evidence>
<dbReference type="CDD" id="cd19049">
    <property type="entry name" value="LGIC_TM_anion"/>
    <property type="match status" value="1"/>
</dbReference>
<evidence type="ECO:0000256" key="1">
    <source>
        <dbReference type="ARBA" id="ARBA00004141"/>
    </source>
</evidence>
<evidence type="ECO:0000256" key="2">
    <source>
        <dbReference type="ARBA" id="ARBA00004236"/>
    </source>
</evidence>
<keyword evidence="4" id="KW-1003">Cell membrane</keyword>
<keyword evidence="6 11" id="KW-0732">Signal</keyword>
<feature type="transmembrane region" description="Helical" evidence="11">
    <location>
        <begin position="268"/>
        <end position="292"/>
    </location>
</feature>
<keyword evidence="7 11" id="KW-1133">Transmembrane helix</keyword>
<evidence type="ECO:0000259" key="14">
    <source>
        <dbReference type="Pfam" id="PF02932"/>
    </source>
</evidence>
<evidence type="ECO:0000256" key="5">
    <source>
        <dbReference type="ARBA" id="ARBA00022692"/>
    </source>
</evidence>
<dbReference type="CDD" id="cd18993">
    <property type="entry name" value="LGIC_ECD_GluCl"/>
    <property type="match status" value="1"/>
</dbReference>
<keyword evidence="5 11" id="KW-0812">Transmembrane</keyword>
<feature type="coiled-coil region" evidence="12">
    <location>
        <begin position="360"/>
        <end position="387"/>
    </location>
</feature>
<comment type="caution">
    <text evidence="15">The sequence shown here is derived from an EMBL/GenBank/DDBJ whole genome shotgun (WGS) entry which is preliminary data.</text>
</comment>
<dbReference type="Pfam" id="PF02932">
    <property type="entry name" value="Neur_chan_memb"/>
    <property type="match status" value="1"/>
</dbReference>
<dbReference type="SUPFAM" id="SSF63712">
    <property type="entry name" value="Nicotinic receptor ligand binding domain-like"/>
    <property type="match status" value="1"/>
</dbReference>
<evidence type="ECO:0000256" key="8">
    <source>
        <dbReference type="ARBA" id="ARBA00023065"/>
    </source>
</evidence>
<dbReference type="SUPFAM" id="SSF90112">
    <property type="entry name" value="Neurotransmitter-gated ion-channel transmembrane pore"/>
    <property type="match status" value="1"/>
</dbReference>
<proteinExistence type="inferred from homology"/>
<evidence type="ECO:0000313" key="16">
    <source>
        <dbReference type="Proteomes" id="UP001642540"/>
    </source>
</evidence>